<keyword evidence="4 6" id="KW-1133">Transmembrane helix</keyword>
<organism evidence="8 9">
    <name type="scientific">Methanocella conradii (strain DSM 24694 / JCM 17849 / CGMCC 1.5162 / HZ254)</name>
    <dbReference type="NCBI Taxonomy" id="1041930"/>
    <lineage>
        <taxon>Archaea</taxon>
        <taxon>Methanobacteriati</taxon>
        <taxon>Methanobacteriota</taxon>
        <taxon>Stenosarchaea group</taxon>
        <taxon>Methanomicrobia</taxon>
        <taxon>Methanocellales</taxon>
        <taxon>Methanocellaceae</taxon>
        <taxon>Methanocella</taxon>
    </lineage>
</organism>
<feature type="transmembrane region" description="Helical" evidence="6">
    <location>
        <begin position="425"/>
        <end position="448"/>
    </location>
</feature>
<dbReference type="OrthoDB" id="12374at2157"/>
<dbReference type="EMBL" id="CP003243">
    <property type="protein sequence ID" value="AFC99788.1"/>
    <property type="molecule type" value="Genomic_DNA"/>
</dbReference>
<evidence type="ECO:0000259" key="7">
    <source>
        <dbReference type="Pfam" id="PF00482"/>
    </source>
</evidence>
<evidence type="ECO:0000313" key="8">
    <source>
        <dbReference type="EMBL" id="AFC99788.1"/>
    </source>
</evidence>
<dbReference type="Gene3D" id="1.20.81.30">
    <property type="entry name" value="Type II secretion system (T2SS), domain F"/>
    <property type="match status" value="1"/>
</dbReference>
<gene>
    <name evidence="8" type="ordered locus">Mtc_1032</name>
</gene>
<dbReference type="RefSeq" id="WP_014405626.1">
    <property type="nucleotide sequence ID" value="NC_017034.1"/>
</dbReference>
<evidence type="ECO:0000256" key="3">
    <source>
        <dbReference type="ARBA" id="ARBA00022692"/>
    </source>
</evidence>
<comment type="subcellular location">
    <subcellularLocation>
        <location evidence="1">Cell membrane</location>
        <topology evidence="1">Multi-pass membrane protein</topology>
    </subcellularLocation>
</comment>
<evidence type="ECO:0000256" key="2">
    <source>
        <dbReference type="ARBA" id="ARBA00022475"/>
    </source>
</evidence>
<evidence type="ECO:0000256" key="5">
    <source>
        <dbReference type="ARBA" id="ARBA00023136"/>
    </source>
</evidence>
<feature type="transmembrane region" description="Helical" evidence="6">
    <location>
        <begin position="659"/>
        <end position="677"/>
    </location>
</feature>
<dbReference type="GeneID" id="11971157"/>
<dbReference type="PANTHER" id="PTHR35402:SF1">
    <property type="entry name" value="TYPE II SECRETION SYSTEM PROTEIN GSPF DOMAIN-CONTAINING PROTEIN"/>
    <property type="match status" value="1"/>
</dbReference>
<sequence length="678" mass="74861">MDELSTIAHVIFGGEVRKHKEKFYTLQKQLRQAHMAQSYEVYASVAYLISMLVGFAGALIGVVVALLILGMINSRGNFTNIHMPETLAWLTPFTDIIIIFLGMSIMAVLGYYITYTVIMLIPAINASDRKSKINKQVPYAVTFMYALSKGGMNIITILRALNAAESTYGEVSREIGIIIRDMDYFGNDLRTAIINCINQTPSDMLQDLLTNLLSVIDSGGDVTAYLYGKTDQYLQRLMQDQKSFLEILGLIAESYVTAFVAGPLFIIIMSSVMTIMSGGSPTLLYVIIYGMLPLGSIMFIILISMLTPTEEEATRKFEIEKVNLYDTVPIEESGLSKAEERKMIEKIKAGKKALKLKEFLANPLGPIQEKPELSLIVSVPIAILFVGLYMALTAGSLSQAMANVSQLQHSKVANSGDPLIIFGPVIGYFDDIIVFFLLIVMIPLAIFFERKTWRERRISAEMPDFLKKLASTNETGMTLTQSIALIANANFGTISREVQKVYKNLQWGIDVNTALKMFANSLNTALSTRVITLITKAAESSGDIRDVLNVAANDAKMGEQIRKERSDGMLIYVVIIFISYCVFIYCVYTLSSTFIPVMASAGSHNAAATGGSASLQGATFIQSFNPDDYKRLFFHAAIIQGLFAGILAGVMGEGRWMSGLKYAIIMMIISYLMFALFI</sequence>
<protein>
    <submittedName>
        <fullName evidence="8">Type II secretion system protein F</fullName>
    </submittedName>
</protein>
<evidence type="ECO:0000256" key="6">
    <source>
        <dbReference type="SAM" id="Phobius"/>
    </source>
</evidence>
<accession>H8I5X1</accession>
<dbReference type="AlphaFoldDB" id="H8I5X1"/>
<keyword evidence="9" id="KW-1185">Reference proteome</keyword>
<feature type="transmembrane region" description="Helical" evidence="6">
    <location>
        <begin position="373"/>
        <end position="392"/>
    </location>
</feature>
<dbReference type="Pfam" id="PF00482">
    <property type="entry name" value="T2SSF"/>
    <property type="match status" value="2"/>
</dbReference>
<keyword evidence="5 6" id="KW-0472">Membrane</keyword>
<dbReference type="STRING" id="1041930.Mtc_1032"/>
<proteinExistence type="predicted"/>
<dbReference type="InterPro" id="IPR056569">
    <property type="entry name" value="ArlJ-like"/>
</dbReference>
<reference evidence="8 9" key="1">
    <citation type="journal article" date="2012" name="J. Bacteriol.">
        <title>Complete genome sequence of a thermophilic methanogen, Methanocella conradii HZ254, isolated from Chinese rice field soil.</title>
        <authorList>
            <person name="Lu Z."/>
            <person name="Lu Y."/>
        </authorList>
    </citation>
    <scope>NUCLEOTIDE SEQUENCE [LARGE SCALE GENOMIC DNA]</scope>
    <source>
        <strain evidence="9">DSM 24694 / JCM 17849 / CGMCC 1.5162 / HZ254</strain>
    </source>
</reference>
<dbReference type="Proteomes" id="UP000005233">
    <property type="component" value="Chromosome"/>
</dbReference>
<evidence type="ECO:0000313" key="9">
    <source>
        <dbReference type="Proteomes" id="UP000005233"/>
    </source>
</evidence>
<feature type="transmembrane region" description="Helical" evidence="6">
    <location>
        <begin position="282"/>
        <end position="306"/>
    </location>
</feature>
<keyword evidence="2" id="KW-1003">Cell membrane</keyword>
<feature type="transmembrane region" description="Helical" evidence="6">
    <location>
        <begin position="632"/>
        <end position="652"/>
    </location>
</feature>
<keyword evidence="3 6" id="KW-0812">Transmembrane</keyword>
<dbReference type="eggNOG" id="arCOG01808">
    <property type="taxonomic scope" value="Archaea"/>
</dbReference>
<feature type="transmembrane region" description="Helical" evidence="6">
    <location>
        <begin position="569"/>
        <end position="590"/>
    </location>
</feature>
<dbReference type="HOGENOM" id="CLU_017646_1_1_2"/>
<evidence type="ECO:0000256" key="1">
    <source>
        <dbReference type="ARBA" id="ARBA00004651"/>
    </source>
</evidence>
<feature type="transmembrane region" description="Helical" evidence="6">
    <location>
        <begin position="244"/>
        <end position="270"/>
    </location>
</feature>
<feature type="transmembrane region" description="Helical" evidence="6">
    <location>
        <begin position="45"/>
        <end position="72"/>
    </location>
</feature>
<dbReference type="PANTHER" id="PTHR35402">
    <property type="entry name" value="INTEGRAL MEMBRANE PROTEIN-RELATED"/>
    <property type="match status" value="1"/>
</dbReference>
<name>H8I5X1_METCZ</name>
<feature type="transmembrane region" description="Helical" evidence="6">
    <location>
        <begin position="96"/>
        <end position="124"/>
    </location>
</feature>
<dbReference type="GO" id="GO:0005886">
    <property type="term" value="C:plasma membrane"/>
    <property type="evidence" value="ECO:0007669"/>
    <property type="project" value="UniProtKB-SubCell"/>
</dbReference>
<feature type="domain" description="Type II secretion system protein GspF" evidence="7">
    <location>
        <begin position="465"/>
        <end position="585"/>
    </location>
</feature>
<dbReference type="InterPro" id="IPR018076">
    <property type="entry name" value="T2SS_GspF_dom"/>
</dbReference>
<feature type="domain" description="Type II secretion system protein GspF" evidence="7">
    <location>
        <begin position="142"/>
        <end position="269"/>
    </location>
</feature>
<dbReference type="InterPro" id="IPR042094">
    <property type="entry name" value="T2SS_GspF_sf"/>
</dbReference>
<dbReference type="KEGG" id="mez:Mtc_1032"/>
<evidence type="ECO:0000256" key="4">
    <source>
        <dbReference type="ARBA" id="ARBA00022989"/>
    </source>
</evidence>